<dbReference type="Proteomes" id="UP001057134">
    <property type="component" value="Chromosome"/>
</dbReference>
<feature type="transmembrane region" description="Helical" evidence="1">
    <location>
        <begin position="116"/>
        <end position="139"/>
    </location>
</feature>
<feature type="transmembrane region" description="Helical" evidence="1">
    <location>
        <begin position="82"/>
        <end position="104"/>
    </location>
</feature>
<reference evidence="2" key="1">
    <citation type="submission" date="2018-02" db="EMBL/GenBank/DDBJ databases">
        <authorList>
            <person name="Kim S.-K."/>
            <person name="Jung H.-I."/>
            <person name="Lee S.-W."/>
        </authorList>
    </citation>
    <scope>NUCLEOTIDE SEQUENCE</scope>
    <source>
        <strain evidence="2">SK3146</strain>
    </source>
</reference>
<dbReference type="EMBL" id="CP027059">
    <property type="protein sequence ID" value="UQZ82898.1"/>
    <property type="molecule type" value="Genomic_DNA"/>
</dbReference>
<organism evidence="2 3">
    <name type="scientific">Paenibacillus konkukensis</name>
    <dbReference type="NCBI Taxonomy" id="2020716"/>
    <lineage>
        <taxon>Bacteria</taxon>
        <taxon>Bacillati</taxon>
        <taxon>Bacillota</taxon>
        <taxon>Bacilli</taxon>
        <taxon>Bacillales</taxon>
        <taxon>Paenibacillaceae</taxon>
        <taxon>Paenibacillus</taxon>
    </lineage>
</organism>
<proteinExistence type="predicted"/>
<keyword evidence="1" id="KW-0812">Transmembrane</keyword>
<sequence>MQSLIKILFSSIEFSAAMLFCLSLFRIYFRYSLHKVFIIAVIMSVISIYIREFLEQVQFGVLPVIVIQIVLITLFFNLPLIFSFLVCIIGTLAVVTIEGLVIAIGSNFSVFNEQGLINSTVQFICFESTVTLILLLLIFPLQKYKLGFHTTSNDALKGYNFYLSGLLIIGIVAIEIEQIAFKKSAVHIILPIIIGFIFLIGVYLAYQHNKRLWAKRRERLSKK</sequence>
<gene>
    <name evidence="2" type="ORF">SK3146_02058</name>
</gene>
<feature type="transmembrane region" description="Helical" evidence="1">
    <location>
        <begin position="31"/>
        <end position="50"/>
    </location>
</feature>
<name>A0ABY4RL76_9BACL</name>
<feature type="transmembrane region" description="Helical" evidence="1">
    <location>
        <begin position="159"/>
        <end position="176"/>
    </location>
</feature>
<evidence type="ECO:0000313" key="2">
    <source>
        <dbReference type="EMBL" id="UQZ82898.1"/>
    </source>
</evidence>
<dbReference type="RefSeq" id="WP_249864981.1">
    <property type="nucleotide sequence ID" value="NZ_CP027059.1"/>
</dbReference>
<evidence type="ECO:0000256" key="1">
    <source>
        <dbReference type="SAM" id="Phobius"/>
    </source>
</evidence>
<keyword evidence="1" id="KW-0472">Membrane</keyword>
<feature type="transmembrane region" description="Helical" evidence="1">
    <location>
        <begin position="7"/>
        <end position="25"/>
    </location>
</feature>
<feature type="transmembrane region" description="Helical" evidence="1">
    <location>
        <begin position="57"/>
        <end position="76"/>
    </location>
</feature>
<evidence type="ECO:0000313" key="3">
    <source>
        <dbReference type="Proteomes" id="UP001057134"/>
    </source>
</evidence>
<reference evidence="2" key="2">
    <citation type="journal article" date="2021" name="J Anim Sci Technol">
        <title>Complete genome sequence of Paenibacillus konkukensis sp. nov. SK3146 as a potential probiotic strain.</title>
        <authorList>
            <person name="Jung H.I."/>
            <person name="Park S."/>
            <person name="Niu K.M."/>
            <person name="Lee S.W."/>
            <person name="Kothari D."/>
            <person name="Yi K.J."/>
            <person name="Kim S.K."/>
        </authorList>
    </citation>
    <scope>NUCLEOTIDE SEQUENCE</scope>
    <source>
        <strain evidence="2">SK3146</strain>
    </source>
</reference>
<feature type="transmembrane region" description="Helical" evidence="1">
    <location>
        <begin position="188"/>
        <end position="206"/>
    </location>
</feature>
<keyword evidence="1" id="KW-1133">Transmembrane helix</keyword>
<accession>A0ABY4RL76</accession>
<protein>
    <submittedName>
        <fullName evidence="2">Uncharacterized protein</fullName>
    </submittedName>
</protein>
<keyword evidence="3" id="KW-1185">Reference proteome</keyword>